<accession>A0A9P0YXQ4</accession>
<dbReference type="CDD" id="cd20405">
    <property type="entry name" value="Tudor_Agenet_AtDUF_rpt1_3"/>
    <property type="match status" value="1"/>
</dbReference>
<dbReference type="PANTHER" id="PTHR31917:SF164">
    <property type="entry name" value="DUF724 DOMAIN-CONTAINING PROTEIN 7-LIKE"/>
    <property type="match status" value="1"/>
</dbReference>
<gene>
    <name evidence="2" type="ORF">CEURO_LOCUS7023</name>
</gene>
<comment type="caution">
    <text evidence="2">The sequence shown here is derived from an EMBL/GenBank/DDBJ whole genome shotgun (WGS) entry which is preliminary data.</text>
</comment>
<evidence type="ECO:0000259" key="1">
    <source>
        <dbReference type="SMART" id="SM00743"/>
    </source>
</evidence>
<dbReference type="Proteomes" id="UP001152484">
    <property type="component" value="Unassembled WGS sequence"/>
</dbReference>
<dbReference type="AlphaFoldDB" id="A0A9P0YXQ4"/>
<sequence length="157" mass="18600">MMKRKKRAEERGDWCKKGAQVEVSLEDDGFRGSWYAATVLRTISRKNNKIFLEFHNLVDDADPAKPLHQSVHFILVRPVPPREPTRSFRLSEEVDAFHVDGWWEGVVTEVLDSSRYSVFFRCSREQIQFHESQLRLHREWFHRHWVPSFPDPPLPSS</sequence>
<evidence type="ECO:0000313" key="2">
    <source>
        <dbReference type="EMBL" id="CAH9079024.1"/>
    </source>
</evidence>
<dbReference type="PANTHER" id="PTHR31917">
    <property type="entry name" value="AGENET DOMAIN-CONTAINING PROTEIN-RELATED"/>
    <property type="match status" value="1"/>
</dbReference>
<dbReference type="EMBL" id="CAMAPE010000010">
    <property type="protein sequence ID" value="CAH9079024.1"/>
    <property type="molecule type" value="Genomic_DNA"/>
</dbReference>
<dbReference type="CDD" id="cd20406">
    <property type="entry name" value="Tudor_Agenet_AtDUF_rpt2_4"/>
    <property type="match status" value="1"/>
</dbReference>
<protein>
    <recommendedName>
        <fullName evidence="1">Agenet domain-containing protein</fullName>
    </recommendedName>
</protein>
<organism evidence="2 3">
    <name type="scientific">Cuscuta europaea</name>
    <name type="common">European dodder</name>
    <dbReference type="NCBI Taxonomy" id="41803"/>
    <lineage>
        <taxon>Eukaryota</taxon>
        <taxon>Viridiplantae</taxon>
        <taxon>Streptophyta</taxon>
        <taxon>Embryophyta</taxon>
        <taxon>Tracheophyta</taxon>
        <taxon>Spermatophyta</taxon>
        <taxon>Magnoliopsida</taxon>
        <taxon>eudicotyledons</taxon>
        <taxon>Gunneridae</taxon>
        <taxon>Pentapetalae</taxon>
        <taxon>asterids</taxon>
        <taxon>lamiids</taxon>
        <taxon>Solanales</taxon>
        <taxon>Convolvulaceae</taxon>
        <taxon>Cuscuteae</taxon>
        <taxon>Cuscuta</taxon>
        <taxon>Cuscuta subgen. Cuscuta</taxon>
    </lineage>
</organism>
<proteinExistence type="predicted"/>
<dbReference type="InterPro" id="IPR014002">
    <property type="entry name" value="Agenet_dom_plant"/>
</dbReference>
<feature type="domain" description="Agenet" evidence="1">
    <location>
        <begin position="13"/>
        <end position="84"/>
    </location>
</feature>
<keyword evidence="3" id="KW-1185">Reference proteome</keyword>
<dbReference type="OrthoDB" id="2020707at2759"/>
<dbReference type="Pfam" id="PF05641">
    <property type="entry name" value="Agenet"/>
    <property type="match status" value="2"/>
</dbReference>
<evidence type="ECO:0000313" key="3">
    <source>
        <dbReference type="Proteomes" id="UP001152484"/>
    </source>
</evidence>
<feature type="domain" description="Agenet" evidence="1">
    <location>
        <begin position="86"/>
        <end position="142"/>
    </location>
</feature>
<dbReference type="InterPro" id="IPR008395">
    <property type="entry name" value="Agenet-like_dom"/>
</dbReference>
<reference evidence="2" key="1">
    <citation type="submission" date="2022-07" db="EMBL/GenBank/DDBJ databases">
        <authorList>
            <person name="Macas J."/>
            <person name="Novak P."/>
            <person name="Neumann P."/>
        </authorList>
    </citation>
    <scope>NUCLEOTIDE SEQUENCE</scope>
</reference>
<name>A0A9P0YXQ4_CUSEU</name>
<dbReference type="SMART" id="SM00743">
    <property type="entry name" value="Agenet"/>
    <property type="match status" value="2"/>
</dbReference>